<sequence length="65" mass="7432">MDYRLTPQGVMRLSDAAYVPQDPGNRDWLEYQAWLAAGGQVLPRLDDPDAEEPRRGVLGFFKRII</sequence>
<evidence type="ECO:0000313" key="1">
    <source>
        <dbReference type="EMBL" id="MBV4459987.1"/>
    </source>
</evidence>
<comment type="caution">
    <text evidence="1">The sequence shown here is derived from an EMBL/GenBank/DDBJ whole genome shotgun (WGS) entry which is preliminary data.</text>
</comment>
<evidence type="ECO:0000313" key="2">
    <source>
        <dbReference type="Proteomes" id="UP000765224"/>
    </source>
</evidence>
<organism evidence="1 2">
    <name type="scientific">Pseudomonas ekonensis</name>
    <dbReference type="NCBI Taxonomy" id="2842353"/>
    <lineage>
        <taxon>Bacteria</taxon>
        <taxon>Pseudomonadati</taxon>
        <taxon>Pseudomonadota</taxon>
        <taxon>Gammaproteobacteria</taxon>
        <taxon>Pseudomonadales</taxon>
        <taxon>Pseudomonadaceae</taxon>
        <taxon>Pseudomonas</taxon>
    </lineage>
</organism>
<dbReference type="EMBL" id="JAHSTS010000002">
    <property type="protein sequence ID" value="MBV4459987.1"/>
    <property type="molecule type" value="Genomic_DNA"/>
</dbReference>
<proteinExistence type="predicted"/>
<gene>
    <name evidence="1" type="ORF">KVG96_18695</name>
</gene>
<accession>A0ABS6PHP0</accession>
<dbReference type="RefSeq" id="WP_217893404.1">
    <property type="nucleotide sequence ID" value="NZ_JAHSTS010000002.1"/>
</dbReference>
<protein>
    <submittedName>
        <fullName evidence="1">Uncharacterized protein</fullName>
    </submittedName>
</protein>
<dbReference type="Proteomes" id="UP000765224">
    <property type="component" value="Unassembled WGS sequence"/>
</dbReference>
<name>A0ABS6PHP0_9PSED</name>
<reference evidence="1 2" key="1">
    <citation type="submission" date="2021-06" db="EMBL/GenBank/DDBJ databases">
        <title>Updating the genus Pseudomonas: Description of 43 new species and partition of the Pseudomonas putida group.</title>
        <authorList>
            <person name="Girard L."/>
            <person name="Lood C."/>
            <person name="Vandamme P."/>
            <person name="Rokni-Zadeh H."/>
            <person name="Van Noort V."/>
            <person name="Hofte M."/>
            <person name="Lavigne R."/>
            <person name="De Mot R."/>
        </authorList>
    </citation>
    <scope>NUCLEOTIDE SEQUENCE [LARGE SCALE GENOMIC DNA]</scope>
    <source>
        <strain evidence="1 2">COR58</strain>
    </source>
</reference>
<keyword evidence="2" id="KW-1185">Reference proteome</keyword>